<dbReference type="RefSeq" id="WP_285984140.1">
    <property type="nucleotide sequence ID" value="NZ_JASVDS010000006.1"/>
</dbReference>
<feature type="domain" description="DUF2249" evidence="1">
    <location>
        <begin position="11"/>
        <end position="77"/>
    </location>
</feature>
<evidence type="ECO:0000313" key="2">
    <source>
        <dbReference type="EMBL" id="MDL5034067.1"/>
    </source>
</evidence>
<accession>A0ABT7LMH9</accession>
<dbReference type="Pfam" id="PF10006">
    <property type="entry name" value="DUF2249"/>
    <property type="match status" value="1"/>
</dbReference>
<protein>
    <submittedName>
        <fullName evidence="2">DUF2249 domain-containing protein</fullName>
    </submittedName>
</protein>
<gene>
    <name evidence="2" type="ORF">QRD43_19365</name>
</gene>
<evidence type="ECO:0000313" key="3">
    <source>
        <dbReference type="Proteomes" id="UP001238603"/>
    </source>
</evidence>
<sequence length="89" mass="10014">MTTLSVPRIHVPDLPPQERHPTLFSAFEALPVGGSFELSNDHNPEPLRRQFQVLWPDQFAWDALESGPELWKVRISRKPAGKSCCGCCS</sequence>
<keyword evidence="3" id="KW-1185">Reference proteome</keyword>
<proteinExistence type="predicted"/>
<evidence type="ECO:0000259" key="1">
    <source>
        <dbReference type="Pfam" id="PF10006"/>
    </source>
</evidence>
<reference evidence="2 3" key="1">
    <citation type="submission" date="2023-06" db="EMBL/GenBank/DDBJ databases">
        <title>Pelomonas sp. APW6 16S ribosomal RNA gene genome sequencing and assembly.</title>
        <authorList>
            <person name="Woo H."/>
        </authorList>
    </citation>
    <scope>NUCLEOTIDE SEQUENCE [LARGE SCALE GENOMIC DNA]</scope>
    <source>
        <strain evidence="2 3">APW6</strain>
    </source>
</reference>
<dbReference type="InterPro" id="IPR018720">
    <property type="entry name" value="DUF2249"/>
</dbReference>
<dbReference type="Proteomes" id="UP001238603">
    <property type="component" value="Unassembled WGS sequence"/>
</dbReference>
<comment type="caution">
    <text evidence="2">The sequence shown here is derived from an EMBL/GenBank/DDBJ whole genome shotgun (WGS) entry which is preliminary data.</text>
</comment>
<name>A0ABT7LMH9_9BURK</name>
<organism evidence="2 3">
    <name type="scientific">Roseateles subflavus</name>
    <dbReference type="NCBI Taxonomy" id="3053353"/>
    <lineage>
        <taxon>Bacteria</taxon>
        <taxon>Pseudomonadati</taxon>
        <taxon>Pseudomonadota</taxon>
        <taxon>Betaproteobacteria</taxon>
        <taxon>Burkholderiales</taxon>
        <taxon>Sphaerotilaceae</taxon>
        <taxon>Roseateles</taxon>
    </lineage>
</organism>
<dbReference type="EMBL" id="JASVDS010000006">
    <property type="protein sequence ID" value="MDL5034067.1"/>
    <property type="molecule type" value="Genomic_DNA"/>
</dbReference>